<sequence>MGHVNNVMYTRYAESARIEWAQKIATFVDPAHGDEWRELWTPRSVGLILRSIKTDYKFPMTYPDHVTVLHKLRNAPDGRMDHFILDVIILSELHQRPAARCVEDIVVYDYQQGKKVPLKPFMVDMFHETFRLQEAAKKSNGENIRRLHERVEVLEKETWDRPDAKEDLGSAAP</sequence>
<accession>A0A6G1GHS1</accession>
<dbReference type="InterPro" id="IPR050563">
    <property type="entry name" value="4-hydroxybenzoyl-CoA_TE"/>
</dbReference>
<dbReference type="GeneID" id="54419122"/>
<dbReference type="Gene3D" id="3.10.129.10">
    <property type="entry name" value="Hotdog Thioesterase"/>
    <property type="match status" value="1"/>
</dbReference>
<dbReference type="OrthoDB" id="5538558at2759"/>
<reference evidence="3" key="3">
    <citation type="submission" date="2025-04" db="UniProtKB">
        <authorList>
            <consortium name="RefSeq"/>
        </authorList>
    </citation>
    <scope>IDENTIFICATION</scope>
    <source>
        <strain evidence="3">CBS 781.70</strain>
    </source>
</reference>
<reference evidence="3" key="2">
    <citation type="submission" date="2020-04" db="EMBL/GenBank/DDBJ databases">
        <authorList>
            <consortium name="NCBI Genome Project"/>
        </authorList>
    </citation>
    <scope>NUCLEOTIDE SEQUENCE</scope>
    <source>
        <strain evidence="3">CBS 781.70</strain>
    </source>
</reference>
<name>A0A6G1GHS1_9PEZI</name>
<dbReference type="AlphaFoldDB" id="A0A6G1GHS1"/>
<dbReference type="PANTHER" id="PTHR31793:SF39">
    <property type="entry name" value="THIOESTERASE_THIOL ESTER DEHYDRASE-ISOMERASE"/>
    <property type="match status" value="1"/>
</dbReference>
<dbReference type="RefSeq" id="XP_033539278.1">
    <property type="nucleotide sequence ID" value="XM_033678552.1"/>
</dbReference>
<proteinExistence type="predicted"/>
<dbReference type="PANTHER" id="PTHR31793">
    <property type="entry name" value="4-HYDROXYBENZOYL-COA THIOESTERASE FAMILY MEMBER"/>
    <property type="match status" value="1"/>
</dbReference>
<gene>
    <name evidence="1 3" type="ORF">P152DRAFT_454219</name>
</gene>
<keyword evidence="2" id="KW-1185">Reference proteome</keyword>
<dbReference type="SUPFAM" id="SSF54637">
    <property type="entry name" value="Thioesterase/thiol ester dehydrase-isomerase"/>
    <property type="match status" value="1"/>
</dbReference>
<evidence type="ECO:0008006" key="4">
    <source>
        <dbReference type="Google" id="ProtNLM"/>
    </source>
</evidence>
<evidence type="ECO:0000313" key="2">
    <source>
        <dbReference type="Proteomes" id="UP000504638"/>
    </source>
</evidence>
<evidence type="ECO:0000313" key="1">
    <source>
        <dbReference type="EMBL" id="KAF1817647.1"/>
    </source>
</evidence>
<dbReference type="InterPro" id="IPR029069">
    <property type="entry name" value="HotDog_dom_sf"/>
</dbReference>
<reference evidence="1 3" key="1">
    <citation type="submission" date="2020-01" db="EMBL/GenBank/DDBJ databases">
        <authorList>
            <consortium name="DOE Joint Genome Institute"/>
            <person name="Haridas S."/>
            <person name="Albert R."/>
            <person name="Binder M."/>
            <person name="Bloem J."/>
            <person name="Labutti K."/>
            <person name="Salamov A."/>
            <person name="Andreopoulos B."/>
            <person name="Baker S.E."/>
            <person name="Barry K."/>
            <person name="Bills G."/>
            <person name="Bluhm B.H."/>
            <person name="Cannon C."/>
            <person name="Castanera R."/>
            <person name="Culley D.E."/>
            <person name="Daum C."/>
            <person name="Ezra D."/>
            <person name="Gonzalez J.B."/>
            <person name="Henrissat B."/>
            <person name="Kuo A."/>
            <person name="Liang C."/>
            <person name="Lipzen A."/>
            <person name="Lutzoni F."/>
            <person name="Magnuson J."/>
            <person name="Mondo S."/>
            <person name="Nolan M."/>
            <person name="Ohm R."/>
            <person name="Pangilinan J."/>
            <person name="Park H.-J."/>
            <person name="Ramirez L."/>
            <person name="Alfaro M."/>
            <person name="Sun H."/>
            <person name="Tritt A."/>
            <person name="Yoshinaga Y."/>
            <person name="Zwiers L.-H."/>
            <person name="Turgeon B.G."/>
            <person name="Goodwin S.B."/>
            <person name="Spatafora J.W."/>
            <person name="Crous P.W."/>
            <person name="Grigoriev I.V."/>
        </authorList>
    </citation>
    <scope>NUCLEOTIDE SEQUENCE</scope>
    <source>
        <strain evidence="1 3">CBS 781.70</strain>
    </source>
</reference>
<evidence type="ECO:0000313" key="3">
    <source>
        <dbReference type="RefSeq" id="XP_033539278.1"/>
    </source>
</evidence>
<organism evidence="1">
    <name type="scientific">Eremomyces bilateralis CBS 781.70</name>
    <dbReference type="NCBI Taxonomy" id="1392243"/>
    <lineage>
        <taxon>Eukaryota</taxon>
        <taxon>Fungi</taxon>
        <taxon>Dikarya</taxon>
        <taxon>Ascomycota</taxon>
        <taxon>Pezizomycotina</taxon>
        <taxon>Dothideomycetes</taxon>
        <taxon>Dothideomycetes incertae sedis</taxon>
        <taxon>Eremomycetales</taxon>
        <taxon>Eremomycetaceae</taxon>
        <taxon>Eremomyces</taxon>
    </lineage>
</organism>
<dbReference type="Pfam" id="PF13279">
    <property type="entry name" value="4HBT_2"/>
    <property type="match status" value="1"/>
</dbReference>
<dbReference type="Proteomes" id="UP000504638">
    <property type="component" value="Unplaced"/>
</dbReference>
<dbReference type="GO" id="GO:0047617">
    <property type="term" value="F:fatty acyl-CoA hydrolase activity"/>
    <property type="evidence" value="ECO:0007669"/>
    <property type="project" value="TreeGrafter"/>
</dbReference>
<protein>
    <recommendedName>
        <fullName evidence="4">Thioesterase/thiol ester dehydrase-isomerase</fullName>
    </recommendedName>
</protein>
<dbReference type="EMBL" id="ML975149">
    <property type="protein sequence ID" value="KAF1817647.1"/>
    <property type="molecule type" value="Genomic_DNA"/>
</dbReference>